<dbReference type="Proteomes" id="UP000007383">
    <property type="component" value="Chromosome"/>
</dbReference>
<gene>
    <name evidence="1" type="ordered locus">Spiaf_2476</name>
</gene>
<name>H9ULW4_SPIAZ</name>
<evidence type="ECO:0000313" key="1">
    <source>
        <dbReference type="EMBL" id="AFG38507.1"/>
    </source>
</evidence>
<dbReference type="AlphaFoldDB" id="H9ULW4"/>
<reference evidence="2" key="1">
    <citation type="journal article" date="2013" name="Stand. Genomic Sci.">
        <title>Complete genome sequence of the halophilic bacterium Spirochaeta africana type strain (Z-7692(T)) from the alkaline Lake Magadi in the East African Rift.</title>
        <authorList>
            <person name="Liolos K."/>
            <person name="Abt B."/>
            <person name="Scheuner C."/>
            <person name="Teshima H."/>
            <person name="Held B."/>
            <person name="Lapidus A."/>
            <person name="Nolan M."/>
            <person name="Lucas S."/>
            <person name="Deshpande S."/>
            <person name="Cheng J.F."/>
            <person name="Tapia R."/>
            <person name="Goodwin L.A."/>
            <person name="Pitluck S."/>
            <person name="Pagani I."/>
            <person name="Ivanova N."/>
            <person name="Mavromatis K."/>
            <person name="Mikhailova N."/>
            <person name="Huntemann M."/>
            <person name="Pati A."/>
            <person name="Chen A."/>
            <person name="Palaniappan K."/>
            <person name="Land M."/>
            <person name="Rohde M."/>
            <person name="Tindall B.J."/>
            <person name="Detter J.C."/>
            <person name="Goker M."/>
            <person name="Bristow J."/>
            <person name="Eisen J.A."/>
            <person name="Markowitz V."/>
            <person name="Hugenholtz P."/>
            <person name="Woyke T."/>
            <person name="Klenk H.P."/>
            <person name="Kyrpides N.C."/>
        </authorList>
    </citation>
    <scope>NUCLEOTIDE SEQUENCE</scope>
    <source>
        <strain evidence="2">ATCC 700263 / DSM 8902 / Z-7692</strain>
    </source>
</reference>
<proteinExistence type="predicted"/>
<dbReference type="KEGG" id="sfc:Spiaf_2476"/>
<dbReference type="STRING" id="889378.Spiaf_2476"/>
<evidence type="ECO:0000313" key="2">
    <source>
        <dbReference type="Proteomes" id="UP000007383"/>
    </source>
</evidence>
<sequence length="323" mass="35250">MQWAGATDLDMPATGVPAVRRSTAWPATAWWPAVSTPVLLSLLAVLLLLTGCATVPDLSPDADPVQLLPHHTELLITLPLSEQRAGIETVAPELFEGDLRPILNRTARMTVGRTPPRIPGGVPTLHLVIEGGFSANSLRFGLPRRHGWSRERVMGVRWYRSGDFGVLLLDDGVLYAVLAEHPESHIRAALLRMMHPAPGGHPLSLPAARDAGRIWWGSSDVLLDGGIGAHIPPQLRSMLDVSGQFDYAISPSGRLLMGGELHARSETSARALNVSLRVLLPQILRTSERPNITRDGTTLRIVNIQMEPDVVRGWVEELLEDFL</sequence>
<organism evidence="1 2">
    <name type="scientific">Spirochaeta africana (strain ATCC 700263 / DSM 8902 / Z-7692)</name>
    <dbReference type="NCBI Taxonomy" id="889378"/>
    <lineage>
        <taxon>Bacteria</taxon>
        <taxon>Pseudomonadati</taxon>
        <taxon>Spirochaetota</taxon>
        <taxon>Spirochaetia</taxon>
        <taxon>Spirochaetales</taxon>
        <taxon>Spirochaetaceae</taxon>
        <taxon>Spirochaeta</taxon>
    </lineage>
</organism>
<dbReference type="HOGENOM" id="CLU_860271_0_0_12"/>
<dbReference type="EMBL" id="CP003282">
    <property type="protein sequence ID" value="AFG38507.1"/>
    <property type="molecule type" value="Genomic_DNA"/>
</dbReference>
<keyword evidence="2" id="KW-1185">Reference proteome</keyword>
<protein>
    <submittedName>
        <fullName evidence="1">Uncharacterized protein</fullName>
    </submittedName>
</protein>
<dbReference type="PATRIC" id="fig|889378.3.peg.2453"/>
<accession>H9ULW4</accession>